<dbReference type="CDD" id="cd00131">
    <property type="entry name" value="PAX"/>
    <property type="match status" value="1"/>
</dbReference>
<dbReference type="GO" id="GO:0030902">
    <property type="term" value="P:hindbrain development"/>
    <property type="evidence" value="ECO:0007669"/>
    <property type="project" value="UniProtKB-ARBA"/>
</dbReference>
<evidence type="ECO:0000256" key="3">
    <source>
        <dbReference type="ARBA" id="ARBA00022473"/>
    </source>
</evidence>
<evidence type="ECO:0000256" key="6">
    <source>
        <dbReference type="ARBA" id="ARBA00023125"/>
    </source>
</evidence>
<dbReference type="CDD" id="cd00086">
    <property type="entry name" value="homeodomain"/>
    <property type="match status" value="1"/>
</dbReference>
<dbReference type="PROSITE" id="PS00034">
    <property type="entry name" value="PAIRED_1"/>
    <property type="match status" value="1"/>
</dbReference>
<protein>
    <submittedName>
        <fullName evidence="12">Paired box 6b</fullName>
    </submittedName>
</protein>
<dbReference type="FunFam" id="1.10.10.10:FF:000069">
    <property type="entry name" value="Paired box protein Pax-6"/>
    <property type="match status" value="1"/>
</dbReference>
<dbReference type="PANTHER" id="PTHR45636">
    <property type="entry name" value="PAIRED BOX PROTEIN PAX-6-RELATED-RELATED"/>
    <property type="match status" value="1"/>
</dbReference>
<keyword evidence="3" id="KW-0217">Developmental protein</keyword>
<dbReference type="Proteomes" id="UP000694700">
    <property type="component" value="Unplaced"/>
</dbReference>
<evidence type="ECO:0000256" key="2">
    <source>
        <dbReference type="ARBA" id="ARBA00005733"/>
    </source>
</evidence>
<evidence type="ECO:0000313" key="13">
    <source>
        <dbReference type="Proteomes" id="UP000694700"/>
    </source>
</evidence>
<dbReference type="InterPro" id="IPR043182">
    <property type="entry name" value="PAIRED_DNA-bd_dom"/>
</dbReference>
<keyword evidence="7" id="KW-0371">Homeobox</keyword>
<keyword evidence="5" id="KW-0805">Transcription regulation</keyword>
<dbReference type="InterPro" id="IPR001356">
    <property type="entry name" value="HD"/>
</dbReference>
<sequence length="449" mass="49991">SPRKDYYQIHNLTPLELHRPYMQQYHNQPTWESGVASMMQNSHSGVNQLGGVFVNGRPLPDSTRQKIVELAHSGARPCDISRILQVSNGCVSKILGRYYETGSIRPRAIGGSKPRVATPEVVGRIAQYKRECPSIFAWEIRDRLLSEGVCTNDNIPSVSSINRVLRNLASEKQQMGADGMYDKLRMLNGQTGTWGTRPGWYTGTSVPGQPNQDGCQQQDNGGENTNSISSNGEDSDETQMRLQLKRKLQRNRTSFTQEQIEALEKGECQHVECCFCLHLLIFSVPQVWFSNRRAKWRREEKLRNQRRQASNSSSHIPISSSFNTSVYQAIPQPTTPVSFTTGSMLGRTDTALTNTYTGLPPMPSFTMANNLPMQPSQASSYSCMLPTSPSVNGRSYDTYTPPHMQAHMNSQTMATSGTTSTGLISPGVSVPVQVPGTEPDMSQYWSRLQ</sequence>
<dbReference type="GO" id="GO:0005634">
    <property type="term" value="C:nucleus"/>
    <property type="evidence" value="ECO:0007669"/>
    <property type="project" value="UniProtKB-SubCell"/>
</dbReference>
<evidence type="ECO:0000313" key="12">
    <source>
        <dbReference type="Ensembl" id="ENSCCRP00015008117.1"/>
    </source>
</evidence>
<keyword evidence="6" id="KW-0238">DNA-binding</keyword>
<dbReference type="Gene3D" id="1.10.10.10">
    <property type="entry name" value="Winged helix-like DNA-binding domain superfamily/Winged helix DNA-binding domain"/>
    <property type="match status" value="2"/>
</dbReference>
<dbReference type="InterPro" id="IPR009057">
    <property type="entry name" value="Homeodomain-like_sf"/>
</dbReference>
<dbReference type="InterPro" id="IPR036388">
    <property type="entry name" value="WH-like_DNA-bd_sf"/>
</dbReference>
<comment type="subcellular location">
    <subcellularLocation>
        <location evidence="1">Nucleus</location>
    </subcellularLocation>
</comment>
<dbReference type="InterPro" id="IPR043565">
    <property type="entry name" value="PAX_fam"/>
</dbReference>
<proteinExistence type="inferred from homology"/>
<keyword evidence="9" id="KW-0539">Nucleus</keyword>
<reference evidence="12" key="1">
    <citation type="submission" date="2025-08" db="UniProtKB">
        <authorList>
            <consortium name="Ensembl"/>
        </authorList>
    </citation>
    <scope>IDENTIFICATION</scope>
</reference>
<dbReference type="GO" id="GO:0009952">
    <property type="term" value="P:anterior/posterior pattern specification"/>
    <property type="evidence" value="ECO:0007669"/>
    <property type="project" value="UniProtKB-ARBA"/>
</dbReference>
<comment type="similarity">
    <text evidence="2">Belongs to the paired homeobox family.</text>
</comment>
<dbReference type="PRINTS" id="PR00027">
    <property type="entry name" value="PAIREDBOX"/>
</dbReference>
<keyword evidence="8" id="KW-0804">Transcription</keyword>
<dbReference type="GO" id="GO:0000978">
    <property type="term" value="F:RNA polymerase II cis-regulatory region sequence-specific DNA binding"/>
    <property type="evidence" value="ECO:0007669"/>
    <property type="project" value="TreeGrafter"/>
</dbReference>
<feature type="domain" description="Paired" evidence="11">
    <location>
        <begin position="42"/>
        <end position="168"/>
    </location>
</feature>
<organism evidence="12 13">
    <name type="scientific">Cyprinus carpio</name>
    <name type="common">Common carp</name>
    <dbReference type="NCBI Taxonomy" id="7962"/>
    <lineage>
        <taxon>Eukaryota</taxon>
        <taxon>Metazoa</taxon>
        <taxon>Chordata</taxon>
        <taxon>Craniata</taxon>
        <taxon>Vertebrata</taxon>
        <taxon>Euteleostomi</taxon>
        <taxon>Actinopterygii</taxon>
        <taxon>Neopterygii</taxon>
        <taxon>Teleostei</taxon>
        <taxon>Ostariophysi</taxon>
        <taxon>Cypriniformes</taxon>
        <taxon>Cyprinidae</taxon>
        <taxon>Cyprininae</taxon>
        <taxon>Cyprinus</taxon>
    </lineage>
</organism>
<name>A0A8C1SK24_CYPCA</name>
<dbReference type="SMART" id="SM00351">
    <property type="entry name" value="PAX"/>
    <property type="match status" value="1"/>
</dbReference>
<dbReference type="PROSITE" id="PS51057">
    <property type="entry name" value="PAIRED_2"/>
    <property type="match status" value="1"/>
</dbReference>
<dbReference type="InterPro" id="IPR001523">
    <property type="entry name" value="Paired_dom"/>
</dbReference>
<feature type="region of interest" description="Disordered" evidence="10">
    <location>
        <begin position="196"/>
        <end position="241"/>
    </location>
</feature>
<dbReference type="Pfam" id="PF00292">
    <property type="entry name" value="PAX"/>
    <property type="match status" value="1"/>
</dbReference>
<dbReference type="FunFam" id="1.10.10.10:FF:000003">
    <property type="entry name" value="Paired box protein Pax-6"/>
    <property type="match status" value="1"/>
</dbReference>
<dbReference type="Ensembl" id="ENSCCRT00015008450.1">
    <property type="protein sequence ID" value="ENSCCRP00015008117.1"/>
    <property type="gene ID" value="ENSCCRG00015002628.1"/>
</dbReference>
<accession>A0A8C1SK24</accession>
<dbReference type="GO" id="GO:0000981">
    <property type="term" value="F:DNA-binding transcription factor activity, RNA polymerase II-specific"/>
    <property type="evidence" value="ECO:0007669"/>
    <property type="project" value="TreeGrafter"/>
</dbReference>
<dbReference type="SUPFAM" id="SSF46689">
    <property type="entry name" value="Homeodomain-like"/>
    <property type="match status" value="2"/>
</dbReference>
<dbReference type="GO" id="GO:0048593">
    <property type="term" value="P:camera-type eye morphogenesis"/>
    <property type="evidence" value="ECO:0007669"/>
    <property type="project" value="UniProtKB-ARBA"/>
</dbReference>
<feature type="compositionally biased region" description="Low complexity" evidence="10">
    <location>
        <begin position="207"/>
        <end position="222"/>
    </location>
</feature>
<feature type="region of interest" description="Disordered" evidence="10">
    <location>
        <begin position="428"/>
        <end position="449"/>
    </location>
</feature>
<feature type="compositionally biased region" description="Polar residues" evidence="10">
    <location>
        <begin position="223"/>
        <end position="232"/>
    </location>
</feature>
<evidence type="ECO:0000256" key="10">
    <source>
        <dbReference type="SAM" id="MobiDB-lite"/>
    </source>
</evidence>
<evidence type="ECO:0000256" key="4">
    <source>
        <dbReference type="ARBA" id="ARBA00022724"/>
    </source>
</evidence>
<dbReference type="PANTHER" id="PTHR45636:SF44">
    <property type="entry name" value="PAIRED BOX 10-RELATED"/>
    <property type="match status" value="1"/>
</dbReference>
<evidence type="ECO:0000256" key="1">
    <source>
        <dbReference type="ARBA" id="ARBA00004123"/>
    </source>
</evidence>
<keyword evidence="4" id="KW-0563">Paired box</keyword>
<evidence type="ECO:0000256" key="8">
    <source>
        <dbReference type="ARBA" id="ARBA00023163"/>
    </source>
</evidence>
<evidence type="ECO:0000256" key="7">
    <source>
        <dbReference type="ARBA" id="ARBA00023155"/>
    </source>
</evidence>
<evidence type="ECO:0000256" key="5">
    <source>
        <dbReference type="ARBA" id="ARBA00023015"/>
    </source>
</evidence>
<evidence type="ECO:0000256" key="9">
    <source>
        <dbReference type="ARBA" id="ARBA00023242"/>
    </source>
</evidence>
<evidence type="ECO:0000259" key="11">
    <source>
        <dbReference type="PROSITE" id="PS51057"/>
    </source>
</evidence>
<dbReference type="AlphaFoldDB" id="A0A8C1SK24"/>
<dbReference type="Gene3D" id="1.10.10.60">
    <property type="entry name" value="Homeodomain-like"/>
    <property type="match status" value="1"/>
</dbReference>